<dbReference type="InterPro" id="IPR015943">
    <property type="entry name" value="WD40/YVTN_repeat-like_dom_sf"/>
</dbReference>
<name>A0A0K1PXR1_9BACT</name>
<dbReference type="RefSeq" id="WP_146649292.1">
    <property type="nucleotide sequence ID" value="NZ_CP012333.1"/>
</dbReference>
<proteinExistence type="predicted"/>
<dbReference type="Proteomes" id="UP000064967">
    <property type="component" value="Chromosome"/>
</dbReference>
<reference evidence="2 3" key="1">
    <citation type="submission" date="2015-08" db="EMBL/GenBank/DDBJ databases">
        <authorList>
            <person name="Babu N.S."/>
            <person name="Beckwith C.J."/>
            <person name="Beseler K.G."/>
            <person name="Brison A."/>
            <person name="Carone J.V."/>
            <person name="Caskin T.P."/>
            <person name="Diamond M."/>
            <person name="Durham M.E."/>
            <person name="Foxe J.M."/>
            <person name="Go M."/>
            <person name="Henderson B.A."/>
            <person name="Jones I.B."/>
            <person name="McGettigan J.A."/>
            <person name="Micheletti S.J."/>
            <person name="Nasrallah M.E."/>
            <person name="Ortiz D."/>
            <person name="Piller C.R."/>
            <person name="Privatt S.R."/>
            <person name="Schneider S.L."/>
            <person name="Sharp S."/>
            <person name="Smith T.C."/>
            <person name="Stanton J.D."/>
            <person name="Ullery H.E."/>
            <person name="Wilson R.J."/>
            <person name="Serrano M.G."/>
            <person name="Buck G."/>
            <person name="Lee V."/>
            <person name="Wang Y."/>
            <person name="Carvalho R."/>
            <person name="Voegtly L."/>
            <person name="Shi R."/>
            <person name="Duckworth R."/>
            <person name="Johnson A."/>
            <person name="Loviza R."/>
            <person name="Walstead R."/>
            <person name="Shah Z."/>
            <person name="Kiflezghi M."/>
            <person name="Wade K."/>
            <person name="Ball S.L."/>
            <person name="Bradley K.W."/>
            <person name="Asai D.J."/>
            <person name="Bowman C.A."/>
            <person name="Russell D.A."/>
            <person name="Pope W.H."/>
            <person name="Jacobs-Sera D."/>
            <person name="Hendrix R.W."/>
            <person name="Hatfull G.F."/>
        </authorList>
    </citation>
    <scope>NUCLEOTIDE SEQUENCE [LARGE SCALE GENOMIC DNA]</scope>
    <source>
        <strain evidence="2 3">DSM 27648</strain>
    </source>
</reference>
<accession>A0A0K1PXR1</accession>
<dbReference type="PROSITE" id="PS51257">
    <property type="entry name" value="PROKAR_LIPOPROTEIN"/>
    <property type="match status" value="1"/>
</dbReference>
<sequence length="391" mass="43414">MATPRHLCARTIGTLFVGLVLACAFGCRPAQSGGLAASEDENEPQPKEMVYRAYAPRALGDLADYEEHPCGEPPIQYVRATATAQGRYWVLDDQSSRLFSFDAAFEHRQAHLTKQKVDLIRRADDGSLWAVVNEENRWRFLRRDRTGWQHLGDLPAMGRAEDAVGERQGRPALTTQEGETYWFDASGLVHVWTIPAPEDAPRRRWNRGRRTLASTNDGALYVGREDGEFGGGLARIDVGTANRRTVQTQAFDGPMTDIVVDPTDRRCVVSSNGTIHGNGNGLVVRACPDRVSVVLKEMQVPKQRTRWTVEASEPFFKLVANGSTVYALGDTENYAITGSTTHRLPAPTYTERCGQTVARVEGLMLMRIPALGRRDLPYERLGQNLFAMPAL</sequence>
<keyword evidence="3" id="KW-1185">Reference proteome</keyword>
<organism evidence="2 3">
    <name type="scientific">Labilithrix luteola</name>
    <dbReference type="NCBI Taxonomy" id="1391654"/>
    <lineage>
        <taxon>Bacteria</taxon>
        <taxon>Pseudomonadati</taxon>
        <taxon>Myxococcota</taxon>
        <taxon>Polyangia</taxon>
        <taxon>Polyangiales</taxon>
        <taxon>Labilitrichaceae</taxon>
        <taxon>Labilithrix</taxon>
    </lineage>
</organism>
<evidence type="ECO:0000256" key="1">
    <source>
        <dbReference type="SAM" id="SignalP"/>
    </source>
</evidence>
<dbReference type="SUPFAM" id="SSF101898">
    <property type="entry name" value="NHL repeat"/>
    <property type="match status" value="1"/>
</dbReference>
<dbReference type="STRING" id="1391654.AKJ09_04974"/>
<keyword evidence="1" id="KW-0732">Signal</keyword>
<feature type="chain" id="PRO_5005466256" evidence="1">
    <location>
        <begin position="33"/>
        <end position="391"/>
    </location>
</feature>
<feature type="signal peptide" evidence="1">
    <location>
        <begin position="1"/>
        <end position="32"/>
    </location>
</feature>
<dbReference type="AlphaFoldDB" id="A0A0K1PXR1"/>
<evidence type="ECO:0000313" key="3">
    <source>
        <dbReference type="Proteomes" id="UP000064967"/>
    </source>
</evidence>
<protein>
    <submittedName>
        <fullName evidence="2">Uncharacterized protein</fullName>
    </submittedName>
</protein>
<dbReference type="OrthoDB" id="9765809at2"/>
<gene>
    <name evidence="2" type="ORF">AKJ09_04974</name>
</gene>
<evidence type="ECO:0000313" key="2">
    <source>
        <dbReference type="EMBL" id="AKU98310.1"/>
    </source>
</evidence>
<dbReference type="EMBL" id="CP012333">
    <property type="protein sequence ID" value="AKU98310.1"/>
    <property type="molecule type" value="Genomic_DNA"/>
</dbReference>
<dbReference type="Gene3D" id="2.130.10.10">
    <property type="entry name" value="YVTN repeat-like/Quinoprotein amine dehydrogenase"/>
    <property type="match status" value="1"/>
</dbReference>
<dbReference type="KEGG" id="llu:AKJ09_04974"/>